<sequence length="127" mass="14212">MSRVERLRWRIVRLVDKLPGQCWSELADWAGRWFAGDDPDEQYGLPWRPQGWMCREDAARVGSCYCGKLQDPAGAARAVAEQAVRDAHRQGPRADGSWGCACGWEQDKPHHEHLADMLAPAVPGESS</sequence>
<gene>
    <name evidence="1" type="ORF">HOP40_13345</name>
</gene>
<name>A0A6M6JFG1_9PSEU</name>
<reference evidence="1 2" key="1">
    <citation type="submission" date="2020-05" db="EMBL/GenBank/DDBJ databases">
        <authorList>
            <person name="Mo P."/>
        </authorList>
    </citation>
    <scope>NUCLEOTIDE SEQUENCE [LARGE SCALE GENOMIC DNA]</scope>
    <source>
        <strain evidence="1 2">Gen01</strain>
    </source>
</reference>
<organism evidence="1 2">
    <name type="scientific">Pseudonocardia broussonetiae</name>
    <dbReference type="NCBI Taxonomy" id="2736640"/>
    <lineage>
        <taxon>Bacteria</taxon>
        <taxon>Bacillati</taxon>
        <taxon>Actinomycetota</taxon>
        <taxon>Actinomycetes</taxon>
        <taxon>Pseudonocardiales</taxon>
        <taxon>Pseudonocardiaceae</taxon>
        <taxon>Pseudonocardia</taxon>
    </lineage>
</organism>
<keyword evidence="2" id="KW-1185">Reference proteome</keyword>
<proteinExistence type="predicted"/>
<protein>
    <submittedName>
        <fullName evidence="1">Uncharacterized protein</fullName>
    </submittedName>
</protein>
<dbReference type="EMBL" id="CP053564">
    <property type="protein sequence ID" value="QJY46684.1"/>
    <property type="molecule type" value="Genomic_DNA"/>
</dbReference>
<dbReference type="RefSeq" id="WP_172158289.1">
    <property type="nucleotide sequence ID" value="NZ_CP053564.1"/>
</dbReference>
<evidence type="ECO:0000313" key="1">
    <source>
        <dbReference type="EMBL" id="QJY46684.1"/>
    </source>
</evidence>
<dbReference type="Proteomes" id="UP000505377">
    <property type="component" value="Chromosome"/>
</dbReference>
<dbReference type="AlphaFoldDB" id="A0A6M6JFG1"/>
<dbReference type="KEGG" id="pbro:HOP40_13345"/>
<evidence type="ECO:0000313" key="2">
    <source>
        <dbReference type="Proteomes" id="UP000505377"/>
    </source>
</evidence>
<accession>A0A6M6JFG1</accession>